<keyword evidence="6" id="KW-0732">Signal</keyword>
<keyword evidence="10" id="KW-1015">Disulfide bond</keyword>
<dbReference type="PRINTS" id="PR00457">
    <property type="entry name" value="ANPEROXIDASE"/>
</dbReference>
<dbReference type="SUPFAM" id="SSF48113">
    <property type="entry name" value="Heme-dependent peroxidases"/>
    <property type="match status" value="1"/>
</dbReference>
<evidence type="ECO:0000256" key="2">
    <source>
        <dbReference type="ARBA" id="ARBA00022559"/>
    </source>
</evidence>
<dbReference type="GO" id="GO:0006979">
    <property type="term" value="P:response to oxidative stress"/>
    <property type="evidence" value="ECO:0007669"/>
    <property type="project" value="InterPro"/>
</dbReference>
<dbReference type="GO" id="GO:0020037">
    <property type="term" value="F:heme binding"/>
    <property type="evidence" value="ECO:0007669"/>
    <property type="project" value="InterPro"/>
</dbReference>
<comment type="catalytic activity">
    <reaction evidence="11">
        <text>bromide + H2O2 = hypobromite + H2O</text>
        <dbReference type="Rhea" id="RHEA:66016"/>
        <dbReference type="ChEBI" id="CHEBI:15377"/>
        <dbReference type="ChEBI" id="CHEBI:15858"/>
        <dbReference type="ChEBI" id="CHEBI:16240"/>
        <dbReference type="ChEBI" id="CHEBI:29250"/>
    </reaction>
    <physiologicalReaction direction="left-to-right" evidence="11">
        <dbReference type="Rhea" id="RHEA:66017"/>
    </physiologicalReaction>
</comment>
<evidence type="ECO:0000256" key="9">
    <source>
        <dbReference type="ARBA" id="ARBA00023004"/>
    </source>
</evidence>
<dbReference type="InterPro" id="IPR007110">
    <property type="entry name" value="Ig-like_dom"/>
</dbReference>
<dbReference type="EMBL" id="OA882250">
    <property type="protein sequence ID" value="CAD7274158.1"/>
    <property type="molecule type" value="Genomic_DNA"/>
</dbReference>
<evidence type="ECO:0000256" key="6">
    <source>
        <dbReference type="ARBA" id="ARBA00022729"/>
    </source>
</evidence>
<dbReference type="AlphaFoldDB" id="A0A7R9BH41"/>
<comment type="similarity">
    <text evidence="16">Belongs to the peroxidase family. XPO subfamily.</text>
</comment>
<dbReference type="InterPro" id="IPR010255">
    <property type="entry name" value="Haem_peroxidase_sf"/>
</dbReference>
<evidence type="ECO:0000256" key="12">
    <source>
        <dbReference type="ARBA" id="ARBA00047610"/>
    </source>
</evidence>
<accession>A0A7R9BH41</accession>
<evidence type="ECO:0000256" key="3">
    <source>
        <dbReference type="ARBA" id="ARBA00022614"/>
    </source>
</evidence>
<dbReference type="FunFam" id="1.10.640.10:FF:000001">
    <property type="entry name" value="Peroxidasin homolog"/>
    <property type="match status" value="1"/>
</dbReference>
<keyword evidence="5 17" id="KW-0479">Metal-binding</keyword>
<dbReference type="InterPro" id="IPR019791">
    <property type="entry name" value="Haem_peroxidase_animal"/>
</dbReference>
<dbReference type="InterPro" id="IPR036179">
    <property type="entry name" value="Ig-like_dom_sf"/>
</dbReference>
<keyword evidence="20" id="KW-1185">Reference proteome</keyword>
<dbReference type="EMBL" id="CAJPEX010000213">
    <property type="protein sequence ID" value="CAG0914310.1"/>
    <property type="molecule type" value="Genomic_DNA"/>
</dbReference>
<evidence type="ECO:0000256" key="8">
    <source>
        <dbReference type="ARBA" id="ARBA00023002"/>
    </source>
</evidence>
<dbReference type="Pfam" id="PF03098">
    <property type="entry name" value="An_peroxidase"/>
    <property type="match status" value="1"/>
</dbReference>
<dbReference type="SMART" id="SM00409">
    <property type="entry name" value="IG"/>
    <property type="match status" value="2"/>
</dbReference>
<dbReference type="InterPro" id="IPR013783">
    <property type="entry name" value="Ig-like_fold"/>
</dbReference>
<comment type="catalytic activity">
    <reaction evidence="12">
        <text>L-lysyl-[collagen] + L-methionyl-[collagen] + H2O2 = [collagen]-L-lysyl-N-S-L-methionyl-[collagen] + 2 H2O + H(+)</text>
        <dbReference type="Rhea" id="RHEA:66020"/>
        <dbReference type="Rhea" id="RHEA-COMP:12751"/>
        <dbReference type="Rhea" id="RHEA-COMP:16949"/>
        <dbReference type="Rhea" id="RHEA-COMP:16951"/>
        <dbReference type="ChEBI" id="CHEBI:15377"/>
        <dbReference type="ChEBI" id="CHEBI:15378"/>
        <dbReference type="ChEBI" id="CHEBI:16044"/>
        <dbReference type="ChEBI" id="CHEBI:16240"/>
        <dbReference type="ChEBI" id="CHEBI:29969"/>
        <dbReference type="ChEBI" id="CHEBI:166867"/>
    </reaction>
    <physiologicalReaction direction="left-to-right" evidence="12">
        <dbReference type="Rhea" id="RHEA:66021"/>
    </physiologicalReaction>
</comment>
<feature type="domain" description="Ig-like" evidence="18">
    <location>
        <begin position="381"/>
        <end position="495"/>
    </location>
</feature>
<dbReference type="SMART" id="SM00369">
    <property type="entry name" value="LRR_TYP"/>
    <property type="match status" value="3"/>
</dbReference>
<keyword evidence="7" id="KW-0677">Repeat</keyword>
<gene>
    <name evidence="19" type="ORF">NMOB1V02_LOCUS2010</name>
</gene>
<dbReference type="PROSITE" id="PS50835">
    <property type="entry name" value="IG_LIKE"/>
    <property type="match status" value="2"/>
</dbReference>
<dbReference type="PANTHER" id="PTHR11475">
    <property type="entry name" value="OXIDASE/PEROXIDASE"/>
    <property type="match status" value="1"/>
</dbReference>
<dbReference type="SMART" id="SM00408">
    <property type="entry name" value="IGc2"/>
    <property type="match status" value="2"/>
</dbReference>
<feature type="binding site" description="axial binding residue" evidence="17">
    <location>
        <position position="971"/>
    </location>
    <ligand>
        <name>heme b</name>
        <dbReference type="ChEBI" id="CHEBI:60344"/>
    </ligand>
    <ligandPart>
        <name>Fe</name>
        <dbReference type="ChEBI" id="CHEBI:18248"/>
    </ligandPart>
</feature>
<proteinExistence type="inferred from homology"/>
<protein>
    <recommendedName>
        <fullName evidence="18">Ig-like domain-containing protein</fullName>
    </recommendedName>
</protein>
<reference evidence="19" key="1">
    <citation type="submission" date="2020-11" db="EMBL/GenBank/DDBJ databases">
        <authorList>
            <person name="Tran Van P."/>
        </authorList>
    </citation>
    <scope>NUCLEOTIDE SEQUENCE</scope>
</reference>
<comment type="catalytic activity">
    <reaction evidence="15">
        <text>hypobromite + L-tyrosyl-[protein] + H(+) = 3-bromo-L-tyrosyl-[protein] + H2O</text>
        <dbReference type="Rhea" id="RHEA:69356"/>
        <dbReference type="Rhea" id="RHEA-COMP:10136"/>
        <dbReference type="Rhea" id="RHEA-COMP:17686"/>
        <dbReference type="ChEBI" id="CHEBI:15377"/>
        <dbReference type="ChEBI" id="CHEBI:15378"/>
        <dbReference type="ChEBI" id="CHEBI:29250"/>
        <dbReference type="ChEBI" id="CHEBI:46858"/>
        <dbReference type="ChEBI" id="CHEBI:183512"/>
    </reaction>
    <physiologicalReaction direction="left-to-right" evidence="15">
        <dbReference type="Rhea" id="RHEA:69357"/>
    </physiologicalReaction>
</comment>
<keyword evidence="3" id="KW-0433">Leucine-rich repeat</keyword>
<dbReference type="PROSITE" id="PS51450">
    <property type="entry name" value="LRR"/>
    <property type="match status" value="1"/>
</dbReference>
<dbReference type="SUPFAM" id="SSF48726">
    <property type="entry name" value="Immunoglobulin"/>
    <property type="match status" value="2"/>
</dbReference>
<evidence type="ECO:0000256" key="11">
    <source>
        <dbReference type="ARBA" id="ARBA00047544"/>
    </source>
</evidence>
<feature type="domain" description="Ig-like" evidence="18">
    <location>
        <begin position="256"/>
        <end position="373"/>
    </location>
</feature>
<dbReference type="Gene3D" id="1.10.640.10">
    <property type="entry name" value="Haem peroxidase domain superfamily, animal type"/>
    <property type="match status" value="1"/>
</dbReference>
<evidence type="ECO:0000256" key="15">
    <source>
        <dbReference type="ARBA" id="ARBA00049501"/>
    </source>
</evidence>
<evidence type="ECO:0000256" key="10">
    <source>
        <dbReference type="ARBA" id="ARBA00023157"/>
    </source>
</evidence>
<dbReference type="Gene3D" id="2.60.40.10">
    <property type="entry name" value="Immunoglobulins"/>
    <property type="match status" value="2"/>
</dbReference>
<evidence type="ECO:0000256" key="7">
    <source>
        <dbReference type="ARBA" id="ARBA00022737"/>
    </source>
</evidence>
<keyword evidence="2" id="KW-0575">Peroxidase</keyword>
<comment type="cofactor">
    <cofactor evidence="1">
        <name>heme b</name>
        <dbReference type="ChEBI" id="CHEBI:60344"/>
    </cofactor>
</comment>
<evidence type="ECO:0000256" key="5">
    <source>
        <dbReference type="ARBA" id="ARBA00022723"/>
    </source>
</evidence>
<comment type="catalytic activity">
    <reaction evidence="14">
        <text>L-tyrosyl-[protein] + bromide + H2O2 + H(+) = 3-bromo-L-tyrosyl-[protein] + 2 H2O</text>
        <dbReference type="Rhea" id="RHEA:69360"/>
        <dbReference type="Rhea" id="RHEA-COMP:10136"/>
        <dbReference type="Rhea" id="RHEA-COMP:17686"/>
        <dbReference type="ChEBI" id="CHEBI:15377"/>
        <dbReference type="ChEBI" id="CHEBI:15378"/>
        <dbReference type="ChEBI" id="CHEBI:15858"/>
        <dbReference type="ChEBI" id="CHEBI:16240"/>
        <dbReference type="ChEBI" id="CHEBI:46858"/>
        <dbReference type="ChEBI" id="CHEBI:183512"/>
    </reaction>
    <physiologicalReaction direction="left-to-right" evidence="14">
        <dbReference type="Rhea" id="RHEA:69361"/>
    </physiologicalReaction>
</comment>
<evidence type="ECO:0000313" key="19">
    <source>
        <dbReference type="EMBL" id="CAD7274158.1"/>
    </source>
</evidence>
<evidence type="ECO:0000256" key="14">
    <source>
        <dbReference type="ARBA" id="ARBA00048887"/>
    </source>
</evidence>
<dbReference type="SMART" id="SM00082">
    <property type="entry name" value="LRRCT"/>
    <property type="match status" value="1"/>
</dbReference>
<comment type="catalytic activity">
    <reaction evidence="13">
        <text>L-lysyl-[collagen] + L-methionyl-[collagen] + hypobromite = [collagen]-L-lysyl-N-S-L-methionyl-[collagen] + bromide + H2O + H(+)</text>
        <dbReference type="Rhea" id="RHEA:66024"/>
        <dbReference type="Rhea" id="RHEA-COMP:12751"/>
        <dbReference type="Rhea" id="RHEA-COMP:16949"/>
        <dbReference type="Rhea" id="RHEA-COMP:16951"/>
        <dbReference type="ChEBI" id="CHEBI:15377"/>
        <dbReference type="ChEBI" id="CHEBI:15378"/>
        <dbReference type="ChEBI" id="CHEBI:15858"/>
        <dbReference type="ChEBI" id="CHEBI:16044"/>
        <dbReference type="ChEBI" id="CHEBI:29250"/>
        <dbReference type="ChEBI" id="CHEBI:29969"/>
        <dbReference type="ChEBI" id="CHEBI:166867"/>
    </reaction>
    <physiologicalReaction direction="left-to-right" evidence="13">
        <dbReference type="Rhea" id="RHEA:66025"/>
    </physiologicalReaction>
</comment>
<evidence type="ECO:0000256" key="4">
    <source>
        <dbReference type="ARBA" id="ARBA00022617"/>
    </source>
</evidence>
<dbReference type="Pfam" id="PF13927">
    <property type="entry name" value="Ig_3"/>
    <property type="match status" value="1"/>
</dbReference>
<evidence type="ECO:0000313" key="20">
    <source>
        <dbReference type="Proteomes" id="UP000678499"/>
    </source>
</evidence>
<dbReference type="InterPro" id="IPR003599">
    <property type="entry name" value="Ig_sub"/>
</dbReference>
<dbReference type="InterPro" id="IPR003591">
    <property type="entry name" value="Leu-rich_rpt_typical-subtyp"/>
</dbReference>
<name>A0A7R9BH41_9CRUS</name>
<evidence type="ECO:0000259" key="18">
    <source>
        <dbReference type="PROSITE" id="PS50835"/>
    </source>
</evidence>
<evidence type="ECO:0000256" key="1">
    <source>
        <dbReference type="ARBA" id="ARBA00001970"/>
    </source>
</evidence>
<dbReference type="Gene3D" id="3.80.10.10">
    <property type="entry name" value="Ribonuclease Inhibitor"/>
    <property type="match status" value="1"/>
</dbReference>
<evidence type="ECO:0000256" key="17">
    <source>
        <dbReference type="PIRSR" id="PIRSR619791-2"/>
    </source>
</evidence>
<evidence type="ECO:0000256" key="16">
    <source>
        <dbReference type="ARBA" id="ARBA00061342"/>
    </source>
</evidence>
<dbReference type="GO" id="GO:0046872">
    <property type="term" value="F:metal ion binding"/>
    <property type="evidence" value="ECO:0007669"/>
    <property type="project" value="UniProtKB-KW"/>
</dbReference>
<organism evidence="19">
    <name type="scientific">Notodromas monacha</name>
    <dbReference type="NCBI Taxonomy" id="399045"/>
    <lineage>
        <taxon>Eukaryota</taxon>
        <taxon>Metazoa</taxon>
        <taxon>Ecdysozoa</taxon>
        <taxon>Arthropoda</taxon>
        <taxon>Crustacea</taxon>
        <taxon>Oligostraca</taxon>
        <taxon>Ostracoda</taxon>
        <taxon>Podocopa</taxon>
        <taxon>Podocopida</taxon>
        <taxon>Cypridocopina</taxon>
        <taxon>Cypridoidea</taxon>
        <taxon>Cyprididae</taxon>
        <taxon>Notodromas</taxon>
    </lineage>
</organism>
<keyword evidence="9 17" id="KW-0408">Iron</keyword>
<dbReference type="SUPFAM" id="SSF52058">
    <property type="entry name" value="L domain-like"/>
    <property type="match status" value="1"/>
</dbReference>
<dbReference type="OrthoDB" id="823504at2759"/>
<keyword evidence="4 17" id="KW-0349">Heme</keyword>
<sequence>MFILHQILDFTYQYNPILVVIRLHASISPPERMANAALGAIIFANVLLVVLSVQNSTHNTSAVDGELYCPNECSCSGDTLRCKNIAVVNSTFAFAKTTRILDFKFTAVQEVPPGIFQQFGDVHTLILSSNEIHQLRRGAFQGLHNLKYLHLYKNQIFEMEADVFVDTPNLEHLYLHYNKLKSLQKGAFASLSRMQRLRLDGNPLHCNCSLKWMIELLASPARGGFVMAGTCAAPPALDGWDVHSVSLDKLNCTKPPHLASSRDYLEWVEKPFSQAIPVASADVVEFRCDGVGYPEPEFFWQKDGFPLTNSSRISISTDGKISKAALIQNVYSVLMLILGKILSLSEARTSDKGRYDCIIRNAVKNLTSSANLHVPNDIKAPKFVEKPPQSLTASVGSNLTLFCIIDGNPVPNIQWTFNEFRVTESPNIRYLQADNFLEMAGDNKLNVGIHRRKRFQNGVNLQSITIVSATEINSGTYECVGMNDVGLTSSRTQVEIITPHKEFSNQNLTENRRDFLASTVLAARESIETAVEDTVMRILQRRDDDGQPSSLLQVFQNRNSTARQLATAGEVFERTLAIIDKHVQAGLSFNAEDFSYKNVLNTYELNLISTLSGCNEHRHPVSCSDHVYHEKYRSIDGTCNNLQKPFWGASLTGFHRLIQPIYENGLNTPIGWNIGKLYHGFPRPSARLVSTSVISSRFVQPDEFNSHMVMQWGQFLDHDLDHAIPSLATASFSTGVPCNSTCLNDPPCFPITIPAGDLRIRNRGCMEFTRSSSVCGSGTTSIFMNTVTPREQINQVTAFIDGSQVHDITVYGSTEGEARILRNFTGDGLLRVGLPGPTGKGLLPINENNLPIDCRRNPSIDESEIQCFLAGDVRVNVQVGLTAMHTLWLREHNRIANVLKTQSPSSSGDEIFAVARKIVGAEMQVITYEHWLPKILGPQGMANLGSYTGYNSSLDPSISNVFATAAFRFGHALVNPVLLRLDRNFLPDSAGHLPLHLAFFSPWRIINETGIDPLLRGLMVSPSKSRKPVDEFMNVDLTERLFEGAHRIPLDLAAINIQRGRDHGLPGYGAWRKHCGFGEPQNFDELWDVIRNVKLREKLFQLYGHPGNMDPWVGFLAEDPLPGSVLGPTPQCIIVEQFKKLRNGDRFWYEKPGTFTPQQLQEIRKTTLAKVICDNGDDIEVTTPDVFTVPAKQSPHFIPCFAISGIDLTAWRTS</sequence>
<dbReference type="InterPro" id="IPR032675">
    <property type="entry name" value="LRR_dom_sf"/>
</dbReference>
<dbReference type="PROSITE" id="PS50292">
    <property type="entry name" value="PEROXIDASE_3"/>
    <property type="match status" value="1"/>
</dbReference>
<dbReference type="InterPro" id="IPR003598">
    <property type="entry name" value="Ig_sub2"/>
</dbReference>
<keyword evidence="8" id="KW-0560">Oxidoreductase</keyword>
<dbReference type="GO" id="GO:0005615">
    <property type="term" value="C:extracellular space"/>
    <property type="evidence" value="ECO:0007669"/>
    <property type="project" value="TreeGrafter"/>
</dbReference>
<dbReference type="InterPro" id="IPR037120">
    <property type="entry name" value="Haem_peroxidase_sf_animal"/>
</dbReference>
<evidence type="ECO:0000256" key="13">
    <source>
        <dbReference type="ARBA" id="ARBA00048396"/>
    </source>
</evidence>
<dbReference type="Pfam" id="PF13855">
    <property type="entry name" value="LRR_8"/>
    <property type="match status" value="1"/>
</dbReference>
<dbReference type="InterPro" id="IPR000483">
    <property type="entry name" value="Cys-rich_flank_reg_C"/>
</dbReference>
<dbReference type="InterPro" id="IPR001611">
    <property type="entry name" value="Leu-rich_rpt"/>
</dbReference>
<dbReference type="Proteomes" id="UP000678499">
    <property type="component" value="Unassembled WGS sequence"/>
</dbReference>
<dbReference type="GO" id="GO:0004601">
    <property type="term" value="F:peroxidase activity"/>
    <property type="evidence" value="ECO:0007669"/>
    <property type="project" value="UniProtKB-KW"/>
</dbReference>
<dbReference type="PANTHER" id="PTHR11475:SF58">
    <property type="entry name" value="PEROXIDASIN"/>
    <property type="match status" value="1"/>
</dbReference>